<dbReference type="Proteomes" id="UP001597368">
    <property type="component" value="Unassembled WGS sequence"/>
</dbReference>
<organism evidence="2 3">
    <name type="scientific">Nonomuraea mangrovi</name>
    <dbReference type="NCBI Taxonomy" id="2316207"/>
    <lineage>
        <taxon>Bacteria</taxon>
        <taxon>Bacillati</taxon>
        <taxon>Actinomycetota</taxon>
        <taxon>Actinomycetes</taxon>
        <taxon>Streptosporangiales</taxon>
        <taxon>Streptosporangiaceae</taxon>
        <taxon>Nonomuraea</taxon>
    </lineage>
</organism>
<keyword evidence="3" id="KW-1185">Reference proteome</keyword>
<dbReference type="PANTHER" id="PTHR13887">
    <property type="entry name" value="GLUTATHIONE S-TRANSFERASE KAPPA"/>
    <property type="match status" value="1"/>
</dbReference>
<dbReference type="Gene3D" id="3.40.30.10">
    <property type="entry name" value="Glutaredoxin"/>
    <property type="match status" value="1"/>
</dbReference>
<dbReference type="InterPro" id="IPR001853">
    <property type="entry name" value="DSBA-like_thioredoxin_dom"/>
</dbReference>
<feature type="domain" description="DSBA-like thioredoxin" evidence="1">
    <location>
        <begin position="2"/>
        <end position="198"/>
    </location>
</feature>
<evidence type="ECO:0000259" key="1">
    <source>
        <dbReference type="Pfam" id="PF01323"/>
    </source>
</evidence>
<protein>
    <submittedName>
        <fullName evidence="2">DsbA family oxidoreductase</fullName>
    </submittedName>
</protein>
<proteinExistence type="predicted"/>
<name>A0ABW4ST25_9ACTN</name>
<gene>
    <name evidence="2" type="ORF">ACFSKW_12490</name>
</gene>
<dbReference type="PANTHER" id="PTHR13887:SF41">
    <property type="entry name" value="THIOREDOXIN SUPERFAMILY PROTEIN"/>
    <property type="match status" value="1"/>
</dbReference>
<dbReference type="EMBL" id="JBHUFV010000020">
    <property type="protein sequence ID" value="MFD1932293.1"/>
    <property type="molecule type" value="Genomic_DNA"/>
</dbReference>
<accession>A0ABW4ST25</accession>
<dbReference type="RefSeq" id="WP_379572356.1">
    <property type="nucleotide sequence ID" value="NZ_JBHUFV010000020.1"/>
</dbReference>
<comment type="caution">
    <text evidence="2">The sequence shown here is derived from an EMBL/GenBank/DDBJ whole genome shotgun (WGS) entry which is preliminary data.</text>
</comment>
<evidence type="ECO:0000313" key="3">
    <source>
        <dbReference type="Proteomes" id="UP001597368"/>
    </source>
</evidence>
<dbReference type="Pfam" id="PF01323">
    <property type="entry name" value="DSBA"/>
    <property type="match status" value="1"/>
</dbReference>
<reference evidence="3" key="1">
    <citation type="journal article" date="2019" name="Int. J. Syst. Evol. Microbiol.">
        <title>The Global Catalogue of Microorganisms (GCM) 10K type strain sequencing project: providing services to taxonomists for standard genome sequencing and annotation.</title>
        <authorList>
            <consortium name="The Broad Institute Genomics Platform"/>
            <consortium name="The Broad Institute Genome Sequencing Center for Infectious Disease"/>
            <person name="Wu L."/>
            <person name="Ma J."/>
        </authorList>
    </citation>
    <scope>NUCLEOTIDE SEQUENCE [LARGE SCALE GENOMIC DNA]</scope>
    <source>
        <strain evidence="3">ICMP 6774ER</strain>
    </source>
</reference>
<evidence type="ECO:0000313" key="2">
    <source>
        <dbReference type="EMBL" id="MFD1932293.1"/>
    </source>
</evidence>
<sequence>MIEIYTDVLCPWCYIGKRRITTALADVAGRERMEVVWRSFELDPGASVTPGETAAEAMVMWWGDQASARVAKIQALGAAEGLDLDLHAARPVRTFDAHRLAHLAADHGLADEMMERLFRAYHTEGLNVADPLVLERLGAEAGLEAVRVRDVLSGDAYAAGVRADERRAAELGVRGVPSVVIDDGPPFSGVQPPAALRTLFEQAARSRV</sequence>
<dbReference type="SUPFAM" id="SSF52833">
    <property type="entry name" value="Thioredoxin-like"/>
    <property type="match status" value="1"/>
</dbReference>
<dbReference type="CDD" id="cd03024">
    <property type="entry name" value="DsbA_FrnE"/>
    <property type="match status" value="1"/>
</dbReference>
<dbReference type="InterPro" id="IPR036249">
    <property type="entry name" value="Thioredoxin-like_sf"/>
</dbReference>